<proteinExistence type="predicted"/>
<keyword evidence="3" id="KW-1185">Reference proteome</keyword>
<organism evidence="2 3">
    <name type="scientific">Bradyrhizobium shewense</name>
    <dbReference type="NCBI Taxonomy" id="1761772"/>
    <lineage>
        <taxon>Bacteria</taxon>
        <taxon>Pseudomonadati</taxon>
        <taxon>Pseudomonadota</taxon>
        <taxon>Alphaproteobacteria</taxon>
        <taxon>Hyphomicrobiales</taxon>
        <taxon>Nitrobacteraceae</taxon>
        <taxon>Bradyrhizobium</taxon>
    </lineage>
</organism>
<keyword evidence="1" id="KW-0175">Coiled coil</keyword>
<dbReference type="RefSeq" id="WP_165637361.1">
    <property type="nucleotide sequence ID" value="NZ_FMAI01000006.1"/>
</dbReference>
<evidence type="ECO:0000256" key="1">
    <source>
        <dbReference type="SAM" id="Coils"/>
    </source>
</evidence>
<accession>A0A1C3W6X4</accession>
<dbReference type="AlphaFoldDB" id="A0A1C3W6X4"/>
<dbReference type="GO" id="GO:0003677">
    <property type="term" value="F:DNA binding"/>
    <property type="evidence" value="ECO:0007669"/>
    <property type="project" value="UniProtKB-KW"/>
</dbReference>
<reference evidence="3" key="1">
    <citation type="submission" date="2016-08" db="EMBL/GenBank/DDBJ databases">
        <authorList>
            <person name="Varghese N."/>
            <person name="Submissions Spin"/>
        </authorList>
    </citation>
    <scope>NUCLEOTIDE SEQUENCE [LARGE SCALE GENOMIC DNA]</scope>
    <source>
        <strain evidence="3">ERR11</strain>
    </source>
</reference>
<name>A0A1C3W6X4_9BRAD</name>
<sequence length="56" mass="6555">MNRDHLDALSIDELWALHTDVGQVLAVKLIAAKRDLEERLKQLDQRVDPKELRIKH</sequence>
<gene>
    <name evidence="2" type="ORF">GA0061098_1006384</name>
</gene>
<dbReference type="EMBL" id="FMAI01000006">
    <property type="protein sequence ID" value="SCB35793.1"/>
    <property type="molecule type" value="Genomic_DNA"/>
</dbReference>
<evidence type="ECO:0000313" key="3">
    <source>
        <dbReference type="Proteomes" id="UP000199184"/>
    </source>
</evidence>
<feature type="coiled-coil region" evidence="1">
    <location>
        <begin position="26"/>
        <end position="53"/>
    </location>
</feature>
<protein>
    <submittedName>
        <fullName evidence="2">DNA-binding protein H-NS</fullName>
    </submittedName>
</protein>
<keyword evidence="2" id="KW-0238">DNA-binding</keyword>
<dbReference type="Proteomes" id="UP000199184">
    <property type="component" value="Unassembled WGS sequence"/>
</dbReference>
<evidence type="ECO:0000313" key="2">
    <source>
        <dbReference type="EMBL" id="SCB35793.1"/>
    </source>
</evidence>